<comment type="similarity">
    <text evidence="1">Belongs to the cAMP-dependent kinase regulatory chain family.</text>
</comment>
<evidence type="ECO:0000256" key="3">
    <source>
        <dbReference type="ARBA" id="ARBA00023149"/>
    </source>
</evidence>
<dbReference type="InterPro" id="IPR000595">
    <property type="entry name" value="cNMP-bd_dom"/>
</dbReference>
<dbReference type="PANTHER" id="PTHR11635">
    <property type="entry name" value="CAMP-DEPENDENT PROTEIN KINASE REGULATORY CHAIN"/>
    <property type="match status" value="1"/>
</dbReference>
<evidence type="ECO:0000256" key="4">
    <source>
        <dbReference type="SAM" id="MobiDB-lite"/>
    </source>
</evidence>
<evidence type="ECO:0000259" key="5">
    <source>
        <dbReference type="PROSITE" id="PS50042"/>
    </source>
</evidence>
<proteinExistence type="inferred from homology"/>
<accession>A0ABY7EAC1</accession>
<dbReference type="Gene3D" id="2.60.120.10">
    <property type="entry name" value="Jelly Rolls"/>
    <property type="match status" value="2"/>
</dbReference>
<feature type="region of interest" description="Disordered" evidence="4">
    <location>
        <begin position="537"/>
        <end position="577"/>
    </location>
</feature>
<dbReference type="SUPFAM" id="SSF51206">
    <property type="entry name" value="cAMP-binding domain-like"/>
    <property type="match status" value="2"/>
</dbReference>
<dbReference type="InterPro" id="IPR018488">
    <property type="entry name" value="cNMP-bd_CS"/>
</dbReference>
<evidence type="ECO:0000313" key="7">
    <source>
        <dbReference type="Proteomes" id="UP001164746"/>
    </source>
</evidence>
<protein>
    <submittedName>
        <fullName evidence="6">KAPR-like protein</fullName>
    </submittedName>
</protein>
<feature type="region of interest" description="Disordered" evidence="4">
    <location>
        <begin position="188"/>
        <end position="211"/>
    </location>
</feature>
<dbReference type="PANTHER" id="PTHR11635:SF152">
    <property type="entry name" value="CAMP-DEPENDENT PROTEIN KINASE TYPE I REGULATORY SUBUNIT-RELATED"/>
    <property type="match status" value="1"/>
</dbReference>
<dbReference type="EMBL" id="CP111016">
    <property type="protein sequence ID" value="WAR05359.1"/>
    <property type="molecule type" value="Genomic_DNA"/>
</dbReference>
<dbReference type="InterPro" id="IPR050503">
    <property type="entry name" value="cAMP-dep_PK_reg_su-like"/>
</dbReference>
<dbReference type="CDD" id="cd00038">
    <property type="entry name" value="CAP_ED"/>
    <property type="match status" value="2"/>
</dbReference>
<evidence type="ECO:0000313" key="6">
    <source>
        <dbReference type="EMBL" id="WAR05359.1"/>
    </source>
</evidence>
<feature type="compositionally biased region" description="Polar residues" evidence="4">
    <location>
        <begin position="565"/>
        <end position="577"/>
    </location>
</feature>
<feature type="compositionally biased region" description="Basic and acidic residues" evidence="4">
    <location>
        <begin position="316"/>
        <end position="329"/>
    </location>
</feature>
<gene>
    <name evidence="6" type="ORF">MAR_020728</name>
</gene>
<feature type="region of interest" description="Disordered" evidence="4">
    <location>
        <begin position="460"/>
        <end position="482"/>
    </location>
</feature>
<feature type="domain" description="Cyclic nucleotide-binding" evidence="5">
    <location>
        <begin position="11"/>
        <end position="124"/>
    </location>
</feature>
<sequence>MEHILVDIVVSFYIILAGKISIFILNKDRDGGNDGEEKDAFGAIGTLNKDGVLDRSKLGNFVTSLGTGFPFGEVALVSDDAIRTATIVAEEDTDLLVVDRALYNRAVRDVLAAEFEEKQAFIKTNDLFSSWTPKYKKQLTMAMYKEIYCYDSVLVKQGDQVNNIYFIISGQVEIRADTSQHPTQLIKQKRHKKQHETENVQNIPPSLKKKESTIRKHKMCFLGMNESLGEVEVLMDMDTYMTTAVCTEKTEVIVLEMKHYERLFVKKHQRTIDAMRRRLEVKLNTKTSVLKEYDAIPLLKLLQLKLSLLHNPPQTPEDKKKRNETEKSRLRLQQHRKDRQEARKNNHFNAHLHSIRLPQSLLMAAQIAIENEAGNDPHFDLPEISLPPPSTRIEVAKRPQNSEIDVVASQNRAELEIIPDPKGDGDKINENGDIVKEKAQENVDLLPESLLRSFRRIQSATKSTSSRSVDHDQKNGTVEIKHEHRIRSLPSSPRLRIERCKTETKLQRLETKVEEWLKKDNPKASAHVSKLRRIQLEEMETPPKPGNKIVVRRRSRGVRNDKTTHTGIGSSEFTGSA</sequence>
<name>A0ABY7EAC1_MYAAR</name>
<keyword evidence="7" id="KW-1185">Reference proteome</keyword>
<evidence type="ECO:0000256" key="2">
    <source>
        <dbReference type="ARBA" id="ARBA00022566"/>
    </source>
</evidence>
<organism evidence="6 7">
    <name type="scientific">Mya arenaria</name>
    <name type="common">Soft-shell clam</name>
    <dbReference type="NCBI Taxonomy" id="6604"/>
    <lineage>
        <taxon>Eukaryota</taxon>
        <taxon>Metazoa</taxon>
        <taxon>Spiralia</taxon>
        <taxon>Lophotrochozoa</taxon>
        <taxon>Mollusca</taxon>
        <taxon>Bivalvia</taxon>
        <taxon>Autobranchia</taxon>
        <taxon>Heteroconchia</taxon>
        <taxon>Euheterodonta</taxon>
        <taxon>Imparidentia</taxon>
        <taxon>Neoheterodontei</taxon>
        <taxon>Myida</taxon>
        <taxon>Myoidea</taxon>
        <taxon>Myidae</taxon>
        <taxon>Mya</taxon>
    </lineage>
</organism>
<dbReference type="InterPro" id="IPR018490">
    <property type="entry name" value="cNMP-bd_dom_sf"/>
</dbReference>
<reference evidence="6" key="1">
    <citation type="submission" date="2022-11" db="EMBL/GenBank/DDBJ databases">
        <title>Centuries of genome instability and evolution in soft-shell clam transmissible cancer (bioRxiv).</title>
        <authorList>
            <person name="Hart S.F.M."/>
            <person name="Yonemitsu M.A."/>
            <person name="Giersch R.M."/>
            <person name="Beal B.F."/>
            <person name="Arriagada G."/>
            <person name="Davis B.W."/>
            <person name="Ostrander E.A."/>
            <person name="Goff S.P."/>
            <person name="Metzger M.J."/>
        </authorList>
    </citation>
    <scope>NUCLEOTIDE SEQUENCE</scope>
    <source>
        <strain evidence="6">MELC-2E11</strain>
        <tissue evidence="6">Siphon/mantle</tissue>
    </source>
</reference>
<feature type="non-terminal residue" evidence="6">
    <location>
        <position position="577"/>
    </location>
</feature>
<feature type="compositionally biased region" description="Basic and acidic residues" evidence="4">
    <location>
        <begin position="468"/>
        <end position="482"/>
    </location>
</feature>
<feature type="domain" description="Cyclic nucleotide-binding" evidence="5">
    <location>
        <begin position="127"/>
        <end position="264"/>
    </location>
</feature>
<dbReference type="InterPro" id="IPR014710">
    <property type="entry name" value="RmlC-like_jellyroll"/>
</dbReference>
<dbReference type="Proteomes" id="UP001164746">
    <property type="component" value="Chromosome 5"/>
</dbReference>
<keyword evidence="3" id="KW-0114">cAMP</keyword>
<keyword evidence="2" id="KW-0116">cAMP-binding</keyword>
<dbReference type="PROSITE" id="PS00889">
    <property type="entry name" value="CNMP_BINDING_2"/>
    <property type="match status" value="1"/>
</dbReference>
<keyword evidence="2" id="KW-0547">Nucleotide-binding</keyword>
<evidence type="ECO:0000256" key="1">
    <source>
        <dbReference type="ARBA" id="ARBA00005753"/>
    </source>
</evidence>
<feature type="region of interest" description="Disordered" evidence="4">
    <location>
        <begin position="310"/>
        <end position="343"/>
    </location>
</feature>
<dbReference type="PROSITE" id="PS50042">
    <property type="entry name" value="CNMP_BINDING_3"/>
    <property type="match status" value="2"/>
</dbReference>
<dbReference type="SMART" id="SM00100">
    <property type="entry name" value="cNMP"/>
    <property type="match status" value="1"/>
</dbReference>